<dbReference type="SUPFAM" id="SSF56935">
    <property type="entry name" value="Porins"/>
    <property type="match status" value="1"/>
</dbReference>
<organism evidence="15 16">
    <name type="scientific">Zhongshania antarctica</name>
    <dbReference type="NCBI Taxonomy" id="641702"/>
    <lineage>
        <taxon>Bacteria</taxon>
        <taxon>Pseudomonadati</taxon>
        <taxon>Pseudomonadota</taxon>
        <taxon>Gammaproteobacteria</taxon>
        <taxon>Cellvibrionales</taxon>
        <taxon>Spongiibacteraceae</taxon>
        <taxon>Zhongshania</taxon>
    </lineage>
</organism>
<dbReference type="PANTHER" id="PTHR32552:SF81">
    <property type="entry name" value="TONB-DEPENDENT OUTER MEMBRANE RECEPTOR"/>
    <property type="match status" value="1"/>
</dbReference>
<comment type="caution">
    <text evidence="15">The sequence shown here is derived from an EMBL/GenBank/DDBJ whole genome shotgun (WGS) entry which is preliminary data.</text>
</comment>
<evidence type="ECO:0000256" key="11">
    <source>
        <dbReference type="PROSITE-ProRule" id="PRU01360"/>
    </source>
</evidence>
<keyword evidence="10 11" id="KW-0998">Cell outer membrane</keyword>
<evidence type="ECO:0000256" key="3">
    <source>
        <dbReference type="ARBA" id="ARBA00022452"/>
    </source>
</evidence>
<dbReference type="InterPro" id="IPR000531">
    <property type="entry name" value="Beta-barrel_TonB"/>
</dbReference>
<dbReference type="PROSITE" id="PS52016">
    <property type="entry name" value="TONB_DEPENDENT_REC_3"/>
    <property type="match status" value="1"/>
</dbReference>
<keyword evidence="9 11" id="KW-0472">Membrane</keyword>
<evidence type="ECO:0000259" key="13">
    <source>
        <dbReference type="Pfam" id="PF00593"/>
    </source>
</evidence>
<dbReference type="Pfam" id="PF00593">
    <property type="entry name" value="TonB_dep_Rec_b-barrel"/>
    <property type="match status" value="1"/>
</dbReference>
<dbReference type="Proteomes" id="UP000536640">
    <property type="component" value="Unassembled WGS sequence"/>
</dbReference>
<dbReference type="GO" id="GO:0009279">
    <property type="term" value="C:cell outer membrane"/>
    <property type="evidence" value="ECO:0007669"/>
    <property type="project" value="UniProtKB-SubCell"/>
</dbReference>
<reference evidence="15 16" key="1">
    <citation type="submission" date="2020-08" db="EMBL/GenBank/DDBJ databases">
        <title>Genomic Encyclopedia of Type Strains, Phase IV (KMG-IV): sequencing the most valuable type-strain genomes for metagenomic binning, comparative biology and taxonomic classification.</title>
        <authorList>
            <person name="Goeker M."/>
        </authorList>
    </citation>
    <scope>NUCLEOTIDE SEQUENCE [LARGE SCALE GENOMIC DNA]</scope>
    <source>
        <strain evidence="15 16">DSM 25701</strain>
    </source>
</reference>
<comment type="subcellular location">
    <subcellularLocation>
        <location evidence="1 11">Cell outer membrane</location>
        <topology evidence="1 11">Multi-pass membrane protein</topology>
    </subcellularLocation>
</comment>
<evidence type="ECO:0000313" key="15">
    <source>
        <dbReference type="EMBL" id="MBB5187468.1"/>
    </source>
</evidence>
<evidence type="ECO:0000259" key="14">
    <source>
        <dbReference type="Pfam" id="PF07715"/>
    </source>
</evidence>
<dbReference type="RefSeq" id="WP_184462320.1">
    <property type="nucleotide sequence ID" value="NZ_JACHHW010000004.1"/>
</dbReference>
<accession>A0A840R4D6</accession>
<dbReference type="PANTHER" id="PTHR32552">
    <property type="entry name" value="FERRICHROME IRON RECEPTOR-RELATED"/>
    <property type="match status" value="1"/>
</dbReference>
<evidence type="ECO:0000256" key="2">
    <source>
        <dbReference type="ARBA" id="ARBA00022448"/>
    </source>
</evidence>
<evidence type="ECO:0000256" key="7">
    <source>
        <dbReference type="ARBA" id="ARBA00023065"/>
    </source>
</evidence>
<keyword evidence="8 12" id="KW-0798">TonB box</keyword>
<keyword evidence="15" id="KW-0675">Receptor</keyword>
<dbReference type="AlphaFoldDB" id="A0A840R4D6"/>
<proteinExistence type="inferred from homology"/>
<sequence>MKSNYWFFVPGVTAKQLYILVLALMSLCINTLVFAAELTGGDPSKIQGNKRSRTIEEVIVTAQKRDQAVQDVPISLSVMTSDFIVEQGISDLASALLFVPNVKITAAGFFAAPNSRGFTFNNNNKAFEPPLGLAIDGIPYTRIPYFLAATFDLQRIEVLRGPQGTTFGKNTTAGLIHMITNDPSEELTAQFSHQQGELDRQRTELAVGGPLFEGVLDFRLAGFVDEREGYVRNTTARLVDSAQDRFLGYSRDGFRAKLAFKDLGQSHLKLTYEEVNLDDFGTGLELIRASAEVRDFLRAFDPGTDFEQGNLTASMDYPDGRQVNIKTYLAQWDLDMGEWSATALAGHSRLEQFLEADLDFSPAPASFTQGGDSSPSDTLELKLVSPTMAGLFGIDQLWGADLGNSDFVAGVFYQKRIIGDSYFRFVYDLPVFLGLTAAAAGSQEGLSIPGVFELFPAQSAGVLLEDVTQTFEQRAESLSAFGEFKWHFREDWTLQAGLRYGQEDKDAQWKQYYSQPQPAVVLPQAGLEEFEAERAMQESQFQYKVSINWRPSDDISLFFHKAEAVKGGGFNAFSFRDVDDELVFGPEYTTEYSLNAKTFWFDNTLALNVALYRMDVDDFQVLIRDADRANIGIGIARVTNAAKARAQGVEGDFQWRALTWLTLVGTLGYNETEYLNFKNNECPADRAEPGGCDASGKSFPFTPKWNNTLTGLFNIPLMDSGFEMTASFTIEQYSEQFLDIDLDDRKVQEGFIRYKASWGLSHPEQGWSIKIVGENLSDERTGVRQGDLFEGIFVELPEQPRLIYGQFTWRY</sequence>
<protein>
    <submittedName>
        <fullName evidence="15">Outer membrane receptor protein involved in Fe transport</fullName>
    </submittedName>
</protein>
<evidence type="ECO:0000256" key="6">
    <source>
        <dbReference type="ARBA" id="ARBA00023004"/>
    </source>
</evidence>
<keyword evidence="5 11" id="KW-0812">Transmembrane</keyword>
<dbReference type="InterPro" id="IPR012910">
    <property type="entry name" value="Plug_dom"/>
</dbReference>
<keyword evidence="7" id="KW-0406">Ion transport</keyword>
<evidence type="ECO:0000256" key="10">
    <source>
        <dbReference type="ARBA" id="ARBA00023237"/>
    </source>
</evidence>
<feature type="domain" description="TonB-dependent receptor plug" evidence="14">
    <location>
        <begin position="69"/>
        <end position="174"/>
    </location>
</feature>
<evidence type="ECO:0000313" key="16">
    <source>
        <dbReference type="Proteomes" id="UP000536640"/>
    </source>
</evidence>
<gene>
    <name evidence="15" type="ORF">HNQ57_001737</name>
</gene>
<evidence type="ECO:0000256" key="4">
    <source>
        <dbReference type="ARBA" id="ARBA00022496"/>
    </source>
</evidence>
<feature type="domain" description="TonB-dependent receptor-like beta-barrel" evidence="13">
    <location>
        <begin position="294"/>
        <end position="710"/>
    </location>
</feature>
<name>A0A840R4D6_9GAMM</name>
<dbReference type="InterPro" id="IPR039426">
    <property type="entry name" value="TonB-dep_rcpt-like"/>
</dbReference>
<dbReference type="GO" id="GO:0006826">
    <property type="term" value="P:iron ion transport"/>
    <property type="evidence" value="ECO:0007669"/>
    <property type="project" value="UniProtKB-KW"/>
</dbReference>
<dbReference type="Gene3D" id="2.40.170.20">
    <property type="entry name" value="TonB-dependent receptor, beta-barrel domain"/>
    <property type="match status" value="1"/>
</dbReference>
<dbReference type="InterPro" id="IPR036942">
    <property type="entry name" value="Beta-barrel_TonB_sf"/>
</dbReference>
<dbReference type="EMBL" id="JACHHW010000004">
    <property type="protein sequence ID" value="MBB5187468.1"/>
    <property type="molecule type" value="Genomic_DNA"/>
</dbReference>
<evidence type="ECO:0000256" key="12">
    <source>
        <dbReference type="RuleBase" id="RU003357"/>
    </source>
</evidence>
<keyword evidence="4" id="KW-0410">Iron transport</keyword>
<evidence type="ECO:0000256" key="5">
    <source>
        <dbReference type="ARBA" id="ARBA00022692"/>
    </source>
</evidence>
<keyword evidence="2 11" id="KW-0813">Transport</keyword>
<keyword evidence="16" id="KW-1185">Reference proteome</keyword>
<comment type="similarity">
    <text evidence="11 12">Belongs to the TonB-dependent receptor family.</text>
</comment>
<evidence type="ECO:0000256" key="9">
    <source>
        <dbReference type="ARBA" id="ARBA00023136"/>
    </source>
</evidence>
<keyword evidence="6" id="KW-0408">Iron</keyword>
<dbReference type="Pfam" id="PF07715">
    <property type="entry name" value="Plug"/>
    <property type="match status" value="1"/>
</dbReference>
<evidence type="ECO:0000256" key="8">
    <source>
        <dbReference type="ARBA" id="ARBA00023077"/>
    </source>
</evidence>
<evidence type="ECO:0000256" key="1">
    <source>
        <dbReference type="ARBA" id="ARBA00004571"/>
    </source>
</evidence>
<keyword evidence="3 11" id="KW-1134">Transmembrane beta strand</keyword>